<accession>J1JW02</accession>
<keyword evidence="3" id="KW-0808">Transferase</keyword>
<gene>
    <name evidence="4" type="ORF">ME5_01723</name>
</gene>
<proteinExistence type="inferred from homology"/>
<dbReference type="SUPFAM" id="SSF53756">
    <property type="entry name" value="UDP-Glycosyltransferase/glycogen phosphorylase"/>
    <property type="match status" value="1"/>
</dbReference>
<comment type="similarity">
    <text evidence="1">Belongs to the glycosyltransferase group 1 family. Glycosyltransferase 4 subfamily.</text>
</comment>
<sequence>MRVPVEETEIIAPNFKKRLSGVTSTIVQLIPLQRKMGQHIATLGPGLPHSLASIGWGNLLSFWQKPQNRTFRIWHARRNVEMLAGILMRDVLRMKLRLVFTSAAQRHHKAYTKWLIRRMDKVIATSKRSGSYLEVHHQVIMHGIDLEKFAPPKNTNDYFNATKMPGKFAVGCFGRVRHQKGTDLFVDAMIALLPKYPEWTAVITGRTTSEHQKFEQNLRVKVAAAGLADRIFILGEVDDVSIWYKRVSLYVAPSRNEGFGLTPLEAMASKTAIVASDAGAYSELVVEGAGSVVEAGDGAALTAAIEPYLANPVATLAAGEYALEHVRKHFPLEKEARAINEVYETIFTEDGAKKHHKI</sequence>
<evidence type="ECO:0000313" key="5">
    <source>
        <dbReference type="Proteomes" id="UP000008952"/>
    </source>
</evidence>
<dbReference type="PANTHER" id="PTHR12526">
    <property type="entry name" value="GLYCOSYLTRANSFERASE"/>
    <property type="match status" value="1"/>
</dbReference>
<dbReference type="OrthoDB" id="5490290at2"/>
<evidence type="ECO:0000313" key="4">
    <source>
        <dbReference type="EMBL" id="EJF89172.1"/>
    </source>
</evidence>
<dbReference type="Pfam" id="PF13692">
    <property type="entry name" value="Glyco_trans_1_4"/>
    <property type="match status" value="1"/>
</dbReference>
<evidence type="ECO:0000256" key="3">
    <source>
        <dbReference type="ARBA" id="ARBA00022679"/>
    </source>
</evidence>
<dbReference type="GO" id="GO:0016757">
    <property type="term" value="F:glycosyltransferase activity"/>
    <property type="evidence" value="ECO:0007669"/>
    <property type="project" value="UniProtKB-KW"/>
</dbReference>
<reference evidence="4 5" key="1">
    <citation type="submission" date="2012-03" db="EMBL/GenBank/DDBJ databases">
        <title>The Genome Sequence of Bartonella tamiae Th239.</title>
        <authorList>
            <consortium name="The Broad Institute Genome Sequencing Platform"/>
            <consortium name="The Broad Institute Genome Sequencing Center for Infectious Disease"/>
            <person name="Feldgarden M."/>
            <person name="Kirby J."/>
            <person name="Kosoy M."/>
            <person name="Birtles R."/>
            <person name="Probert W.S."/>
            <person name="Chiaraviglio L."/>
            <person name="Young S.K."/>
            <person name="Zeng Q."/>
            <person name="Gargeya S."/>
            <person name="Fitzgerald M."/>
            <person name="Haas B."/>
            <person name="Abouelleil A."/>
            <person name="Alvarado L."/>
            <person name="Arachchi H.M."/>
            <person name="Berlin A."/>
            <person name="Chapman S.B."/>
            <person name="Gearin G."/>
            <person name="Goldberg J."/>
            <person name="Griggs A."/>
            <person name="Gujja S."/>
            <person name="Hansen M."/>
            <person name="Heiman D."/>
            <person name="Howarth C."/>
            <person name="Larimer J."/>
            <person name="Lui A."/>
            <person name="MacDonald P.J.P."/>
            <person name="McCowen C."/>
            <person name="Montmayeur A."/>
            <person name="Murphy C."/>
            <person name="Neiman D."/>
            <person name="Pearson M."/>
            <person name="Priest M."/>
            <person name="Roberts A."/>
            <person name="Saif S."/>
            <person name="Shea T."/>
            <person name="Sisk P."/>
            <person name="Stolte C."/>
            <person name="Sykes S."/>
            <person name="Wortman J."/>
            <person name="Nusbaum C."/>
            <person name="Birren B."/>
        </authorList>
    </citation>
    <scope>NUCLEOTIDE SEQUENCE [LARGE SCALE GENOMIC DNA]</scope>
    <source>
        <strain evidence="4 5">Th239</strain>
    </source>
</reference>
<comment type="caution">
    <text evidence="4">The sequence shown here is derived from an EMBL/GenBank/DDBJ whole genome shotgun (WGS) entry which is preliminary data.</text>
</comment>
<name>J1JW02_9HYPH</name>
<protein>
    <submittedName>
        <fullName evidence="4">Uncharacterized protein</fullName>
    </submittedName>
</protein>
<dbReference type="EMBL" id="AIMB01000008">
    <property type="protein sequence ID" value="EJF89172.1"/>
    <property type="molecule type" value="Genomic_DNA"/>
</dbReference>
<dbReference type="STRING" id="1094558.ME5_01723"/>
<dbReference type="PANTHER" id="PTHR12526:SF640">
    <property type="entry name" value="COLANIC ACID BIOSYNTHESIS GLYCOSYLTRANSFERASE WCAL-RELATED"/>
    <property type="match status" value="1"/>
</dbReference>
<dbReference type="PATRIC" id="fig|1094558.3.peg.1851"/>
<evidence type="ECO:0000256" key="2">
    <source>
        <dbReference type="ARBA" id="ARBA00022676"/>
    </source>
</evidence>
<keyword evidence="2" id="KW-0328">Glycosyltransferase</keyword>
<evidence type="ECO:0000256" key="1">
    <source>
        <dbReference type="ARBA" id="ARBA00009481"/>
    </source>
</evidence>
<dbReference type="eggNOG" id="COG0438">
    <property type="taxonomic scope" value="Bacteria"/>
</dbReference>
<dbReference type="Gene3D" id="3.40.50.2000">
    <property type="entry name" value="Glycogen Phosphorylase B"/>
    <property type="match status" value="2"/>
</dbReference>
<dbReference type="HOGENOM" id="CLU_009583_1_0_5"/>
<dbReference type="CDD" id="cd03801">
    <property type="entry name" value="GT4_PimA-like"/>
    <property type="match status" value="1"/>
</dbReference>
<dbReference type="Proteomes" id="UP000008952">
    <property type="component" value="Unassembled WGS sequence"/>
</dbReference>
<organism evidence="4 5">
    <name type="scientific">Bartonella tamiae Th239</name>
    <dbReference type="NCBI Taxonomy" id="1094558"/>
    <lineage>
        <taxon>Bacteria</taxon>
        <taxon>Pseudomonadati</taxon>
        <taxon>Pseudomonadota</taxon>
        <taxon>Alphaproteobacteria</taxon>
        <taxon>Hyphomicrobiales</taxon>
        <taxon>Bartonellaceae</taxon>
        <taxon>Bartonella</taxon>
    </lineage>
</organism>
<dbReference type="AlphaFoldDB" id="J1JW02"/>
<dbReference type="RefSeq" id="WP_008040311.1">
    <property type="nucleotide sequence ID" value="NZ_JH725147.1"/>
</dbReference>
<keyword evidence="5" id="KW-1185">Reference proteome</keyword>